<gene>
    <name evidence="4" type="ORF">ENR59_06280</name>
</gene>
<dbReference type="PROSITE" id="PS51459">
    <property type="entry name" value="FIDO"/>
    <property type="match status" value="1"/>
</dbReference>
<dbReference type="PANTHER" id="PTHR13504">
    <property type="entry name" value="FIDO DOMAIN-CONTAINING PROTEIN DDB_G0283145"/>
    <property type="match status" value="1"/>
</dbReference>
<dbReference type="Gene3D" id="1.10.3290.10">
    <property type="entry name" value="Fido-like domain"/>
    <property type="match status" value="1"/>
</dbReference>
<dbReference type="PANTHER" id="PTHR13504:SF38">
    <property type="entry name" value="FIDO DOMAIN-CONTAINING PROTEIN"/>
    <property type="match status" value="1"/>
</dbReference>
<feature type="domain" description="Fido" evidence="3">
    <location>
        <begin position="114"/>
        <end position="288"/>
    </location>
</feature>
<dbReference type="SUPFAM" id="SSF140931">
    <property type="entry name" value="Fic-like"/>
    <property type="match status" value="1"/>
</dbReference>
<keyword evidence="2" id="KW-0067">ATP-binding</keyword>
<dbReference type="InterPro" id="IPR036597">
    <property type="entry name" value="Fido-like_dom_sf"/>
</dbReference>
<reference evidence="4" key="1">
    <citation type="journal article" date="2020" name="mSystems">
        <title>Genome- and Community-Level Interaction Insights into Carbon Utilization and Element Cycling Functions of Hydrothermarchaeota in Hydrothermal Sediment.</title>
        <authorList>
            <person name="Zhou Z."/>
            <person name="Liu Y."/>
            <person name="Xu W."/>
            <person name="Pan J."/>
            <person name="Luo Z.H."/>
            <person name="Li M."/>
        </authorList>
    </citation>
    <scope>NUCLEOTIDE SEQUENCE [LARGE SCALE GENOMIC DNA]</scope>
    <source>
        <strain evidence="4">SpSt-413</strain>
    </source>
</reference>
<feature type="binding site" evidence="2">
    <location>
        <begin position="161"/>
        <end position="164"/>
    </location>
    <ligand>
        <name>ATP</name>
        <dbReference type="ChEBI" id="CHEBI:30616"/>
    </ligand>
</feature>
<dbReference type="AlphaFoldDB" id="A0A7C4EHZ4"/>
<evidence type="ECO:0000313" key="4">
    <source>
        <dbReference type="EMBL" id="HGG92544.1"/>
    </source>
</evidence>
<proteinExistence type="predicted"/>
<sequence length="394" mass="43666">METTARIEPCLPETFSQKTLDLVAALVSAAKHLEERFHPRTGASLAGLVRIMNCYYSNLIEGHNTTPREIESALHGQFAEAPERRNLQFEARAHIRLQAEIDRLHGAGELPEPASTDFLCWLHREFYKDAPDEMLFAEGSGRKLRVVPGEMRKTPEEEVSVGRHLPPSSAVIPAFMEHFARRYRFESLGQGGRIAAMAAAHHRLNYIHPFVDGNGRVSRLMSHAMALAAGIGAHGLWSVSRGLARGLSSRSDYLRMMDLADSPRRGDLDGRGNLSLAALNEFTDWFLAVCIDQVTFMTEMFGLDALRERLADYAAQKGFRPEAFRLLDQVMLRGQVARGDMSALTGLKERTARDLLAALLKDGILASGTPKGPVHLRVSLAAAETLFPSLFPRL</sequence>
<name>A0A7C4EHZ4_9BACT</name>
<dbReference type="EMBL" id="DSRP01000434">
    <property type="protein sequence ID" value="HGG92544.1"/>
    <property type="molecule type" value="Genomic_DNA"/>
</dbReference>
<evidence type="ECO:0000256" key="2">
    <source>
        <dbReference type="PIRSR" id="PIRSR640198-2"/>
    </source>
</evidence>
<keyword evidence="2" id="KW-0547">Nucleotide-binding</keyword>
<dbReference type="Pfam" id="PF02661">
    <property type="entry name" value="Fic"/>
    <property type="match status" value="1"/>
</dbReference>
<protein>
    <submittedName>
        <fullName evidence="4">Fic family protein</fullName>
    </submittedName>
</protein>
<comment type="caution">
    <text evidence="4">The sequence shown here is derived from an EMBL/GenBank/DDBJ whole genome shotgun (WGS) entry which is preliminary data.</text>
</comment>
<dbReference type="InterPro" id="IPR040198">
    <property type="entry name" value="Fido_containing"/>
</dbReference>
<feature type="active site" evidence="1">
    <location>
        <position position="208"/>
    </location>
</feature>
<dbReference type="GO" id="GO:0005524">
    <property type="term" value="F:ATP binding"/>
    <property type="evidence" value="ECO:0007669"/>
    <property type="project" value="UniProtKB-KW"/>
</dbReference>
<evidence type="ECO:0000259" key="3">
    <source>
        <dbReference type="PROSITE" id="PS51459"/>
    </source>
</evidence>
<accession>A0A7C4EHZ4</accession>
<evidence type="ECO:0000256" key="1">
    <source>
        <dbReference type="PIRSR" id="PIRSR640198-1"/>
    </source>
</evidence>
<organism evidence="4">
    <name type="scientific">Fundidesulfovibrio putealis</name>
    <dbReference type="NCBI Taxonomy" id="270496"/>
    <lineage>
        <taxon>Bacteria</taxon>
        <taxon>Pseudomonadati</taxon>
        <taxon>Thermodesulfobacteriota</taxon>
        <taxon>Desulfovibrionia</taxon>
        <taxon>Desulfovibrionales</taxon>
        <taxon>Desulfovibrionaceae</taxon>
        <taxon>Fundidesulfovibrio</taxon>
    </lineage>
</organism>
<dbReference type="InterPro" id="IPR003812">
    <property type="entry name" value="Fido"/>
</dbReference>
<feature type="binding site" evidence="2">
    <location>
        <begin position="212"/>
        <end position="219"/>
    </location>
    <ligand>
        <name>ATP</name>
        <dbReference type="ChEBI" id="CHEBI:30616"/>
    </ligand>
</feature>